<feature type="transmembrane region" description="Helical" evidence="16">
    <location>
        <begin position="348"/>
        <end position="371"/>
    </location>
</feature>
<accession>A0A1H9A1K1</accession>
<feature type="transmembrane region" description="Helical" evidence="16">
    <location>
        <begin position="20"/>
        <end position="40"/>
    </location>
</feature>
<dbReference type="STRING" id="163.SAMN04487775_10825"/>
<evidence type="ECO:0000256" key="9">
    <source>
        <dbReference type="ARBA" id="ARBA00032370"/>
    </source>
</evidence>
<dbReference type="Proteomes" id="UP000182360">
    <property type="component" value="Unassembled WGS sequence"/>
</dbReference>
<protein>
    <recommendedName>
        <fullName evidence="12">Probable peptidoglycan glycosyltransferase FtsW</fullName>
        <ecNumber evidence="14">2.4.99.28</ecNumber>
    </recommendedName>
    <alternativeName>
        <fullName evidence="13">Cell division protein FtsW</fullName>
    </alternativeName>
    <alternativeName>
        <fullName evidence="10">Cell wall polymerase</fullName>
    </alternativeName>
    <alternativeName>
        <fullName evidence="9">Peptidoglycan polymerase</fullName>
    </alternativeName>
</protein>
<evidence type="ECO:0000256" key="1">
    <source>
        <dbReference type="ARBA" id="ARBA00004141"/>
    </source>
</evidence>
<dbReference type="GO" id="GO:0015648">
    <property type="term" value="F:lipid-linked peptidoglycan transporter activity"/>
    <property type="evidence" value="ECO:0007669"/>
    <property type="project" value="TreeGrafter"/>
</dbReference>
<keyword evidence="18" id="KW-1185">Reference proteome</keyword>
<dbReference type="GO" id="GO:0051301">
    <property type="term" value="P:cell division"/>
    <property type="evidence" value="ECO:0007669"/>
    <property type="project" value="UniProtKB-KW"/>
</dbReference>
<keyword evidence="17" id="KW-0132">Cell division</keyword>
<evidence type="ECO:0000256" key="15">
    <source>
        <dbReference type="ARBA" id="ARBA00049902"/>
    </source>
</evidence>
<evidence type="ECO:0000256" key="10">
    <source>
        <dbReference type="ARBA" id="ARBA00033270"/>
    </source>
</evidence>
<evidence type="ECO:0000256" key="13">
    <source>
        <dbReference type="ARBA" id="ARBA00041418"/>
    </source>
</evidence>
<evidence type="ECO:0000256" key="6">
    <source>
        <dbReference type="ARBA" id="ARBA00022984"/>
    </source>
</evidence>
<dbReference type="GO" id="GO:0005886">
    <property type="term" value="C:plasma membrane"/>
    <property type="evidence" value="ECO:0007669"/>
    <property type="project" value="TreeGrafter"/>
</dbReference>
<feature type="transmembrane region" description="Helical" evidence="16">
    <location>
        <begin position="60"/>
        <end position="78"/>
    </location>
</feature>
<keyword evidence="7 16" id="KW-1133">Transmembrane helix</keyword>
<comment type="similarity">
    <text evidence="11">Belongs to the SEDS family. FtsW subfamily.</text>
</comment>
<evidence type="ECO:0000313" key="18">
    <source>
        <dbReference type="Proteomes" id="UP000182360"/>
    </source>
</evidence>
<proteinExistence type="inferred from homology"/>
<gene>
    <name evidence="17" type="ORF">SAMN04487977_101172</name>
</gene>
<feature type="transmembrane region" description="Helical" evidence="16">
    <location>
        <begin position="153"/>
        <end position="171"/>
    </location>
</feature>
<sequence length="395" mass="43705">MNQFTFYANKPSQNYNKVDIWLLGSILLLWGLGIFTLYVCSQNFAIRAFGNPLYFVKRQLLCSAVGFVLFAGFMITDMRYIRKFVSVIVIVSLVLCFLTFVPGISIIKNGARRWIRLPGNFTFQPSELVKFAIVLFLANYFDKQDKLLNPEEKTVFPCVIALIVFAGIVFAQKDFSTGVFITLIGILLFFVSGAKLVWIFPFALIAIPAAFLMITLNPYRLQRLIGWISPDEFSSSINYQSLNAKRAISAGGVWGSGIGAGLSKINSIPEVQADYIFAGWAESMGYIGVVIYFVLLGFFAYRGYKAALSNPDKFSALSTFGCVSVIVLQSLVNTMVVSGVLPSTGINLPFFSLGGTSIIITLAMCGFIVNASRCEKIDEKMTESDEINIESLSYL</sequence>
<evidence type="ECO:0000256" key="2">
    <source>
        <dbReference type="ARBA" id="ARBA00022676"/>
    </source>
</evidence>
<feature type="transmembrane region" description="Helical" evidence="16">
    <location>
        <begin position="119"/>
        <end position="141"/>
    </location>
</feature>
<evidence type="ECO:0000256" key="7">
    <source>
        <dbReference type="ARBA" id="ARBA00022989"/>
    </source>
</evidence>
<evidence type="ECO:0000256" key="4">
    <source>
        <dbReference type="ARBA" id="ARBA00022692"/>
    </source>
</evidence>
<comment type="catalytic activity">
    <reaction evidence="15">
        <text>[GlcNAc-(1-&gt;4)-Mur2Ac(oyl-L-Ala-gamma-D-Glu-L-Lys-D-Ala-D-Ala)](n)-di-trans,octa-cis-undecaprenyl diphosphate + beta-D-GlcNAc-(1-&gt;4)-Mur2Ac(oyl-L-Ala-gamma-D-Glu-L-Lys-D-Ala-D-Ala)-di-trans,octa-cis-undecaprenyl diphosphate = [GlcNAc-(1-&gt;4)-Mur2Ac(oyl-L-Ala-gamma-D-Glu-L-Lys-D-Ala-D-Ala)](n+1)-di-trans,octa-cis-undecaprenyl diphosphate + di-trans,octa-cis-undecaprenyl diphosphate + H(+)</text>
        <dbReference type="Rhea" id="RHEA:23708"/>
        <dbReference type="Rhea" id="RHEA-COMP:9602"/>
        <dbReference type="Rhea" id="RHEA-COMP:9603"/>
        <dbReference type="ChEBI" id="CHEBI:15378"/>
        <dbReference type="ChEBI" id="CHEBI:58405"/>
        <dbReference type="ChEBI" id="CHEBI:60033"/>
        <dbReference type="ChEBI" id="CHEBI:78435"/>
        <dbReference type="EC" id="2.4.99.28"/>
    </reaction>
</comment>
<keyword evidence="6" id="KW-0573">Peptidoglycan synthesis</keyword>
<evidence type="ECO:0000256" key="8">
    <source>
        <dbReference type="ARBA" id="ARBA00023136"/>
    </source>
</evidence>
<feature type="transmembrane region" description="Helical" evidence="16">
    <location>
        <begin position="316"/>
        <end position="336"/>
    </location>
</feature>
<feature type="transmembrane region" description="Helical" evidence="16">
    <location>
        <begin position="284"/>
        <end position="304"/>
    </location>
</feature>
<keyword evidence="4 16" id="KW-0812">Transmembrane</keyword>
<dbReference type="GO" id="GO:0009252">
    <property type="term" value="P:peptidoglycan biosynthetic process"/>
    <property type="evidence" value="ECO:0007669"/>
    <property type="project" value="UniProtKB-KW"/>
</dbReference>
<dbReference type="PANTHER" id="PTHR30474">
    <property type="entry name" value="CELL CYCLE PROTEIN"/>
    <property type="match status" value="1"/>
</dbReference>
<keyword evidence="2" id="KW-0328">Glycosyltransferase</keyword>
<dbReference type="GO" id="GO:0008955">
    <property type="term" value="F:peptidoglycan glycosyltransferase activity"/>
    <property type="evidence" value="ECO:0007669"/>
    <property type="project" value="UniProtKB-EC"/>
</dbReference>
<keyword evidence="17" id="KW-0131">Cell cycle</keyword>
<comment type="subcellular location">
    <subcellularLocation>
        <location evidence="1">Membrane</location>
        <topology evidence="1">Multi-pass membrane protein</topology>
    </subcellularLocation>
</comment>
<dbReference type="GO" id="GO:0008360">
    <property type="term" value="P:regulation of cell shape"/>
    <property type="evidence" value="ECO:0007669"/>
    <property type="project" value="UniProtKB-KW"/>
</dbReference>
<feature type="transmembrane region" description="Helical" evidence="16">
    <location>
        <begin position="183"/>
        <end position="214"/>
    </location>
</feature>
<reference evidence="17 18" key="1">
    <citation type="submission" date="2016-10" db="EMBL/GenBank/DDBJ databases">
        <authorList>
            <person name="de Groot N.N."/>
        </authorList>
    </citation>
    <scope>NUCLEOTIDE SEQUENCE [LARGE SCALE GENOMIC DNA]</scope>
    <source>
        <strain evidence="17 18">B25</strain>
    </source>
</reference>
<keyword evidence="8 16" id="KW-0472">Membrane</keyword>
<evidence type="ECO:0000256" key="14">
    <source>
        <dbReference type="ARBA" id="ARBA00044770"/>
    </source>
</evidence>
<keyword evidence="3" id="KW-0808">Transferase</keyword>
<dbReference type="AlphaFoldDB" id="A0A1H9A1K1"/>
<organism evidence="17 18">
    <name type="scientific">Treponema bryantii</name>
    <dbReference type="NCBI Taxonomy" id="163"/>
    <lineage>
        <taxon>Bacteria</taxon>
        <taxon>Pseudomonadati</taxon>
        <taxon>Spirochaetota</taxon>
        <taxon>Spirochaetia</taxon>
        <taxon>Spirochaetales</taxon>
        <taxon>Treponemataceae</taxon>
        <taxon>Treponema</taxon>
    </lineage>
</organism>
<evidence type="ECO:0000256" key="5">
    <source>
        <dbReference type="ARBA" id="ARBA00022960"/>
    </source>
</evidence>
<dbReference type="Pfam" id="PF01098">
    <property type="entry name" value="FTSW_RODA_SPOVE"/>
    <property type="match status" value="1"/>
</dbReference>
<name>A0A1H9A1K1_9SPIR</name>
<keyword evidence="5" id="KW-0133">Cell shape</keyword>
<evidence type="ECO:0000313" key="17">
    <source>
        <dbReference type="EMBL" id="SEP70550.1"/>
    </source>
</evidence>
<dbReference type="OrthoDB" id="9768187at2"/>
<dbReference type="EMBL" id="FOFU01000001">
    <property type="protein sequence ID" value="SEP70550.1"/>
    <property type="molecule type" value="Genomic_DNA"/>
</dbReference>
<feature type="transmembrane region" description="Helical" evidence="16">
    <location>
        <begin position="84"/>
        <end position="107"/>
    </location>
</feature>
<dbReference type="InterPro" id="IPR001182">
    <property type="entry name" value="FtsW/RodA"/>
</dbReference>
<dbReference type="PANTHER" id="PTHR30474:SF2">
    <property type="entry name" value="PEPTIDOGLYCAN GLYCOSYLTRANSFERASE FTSW-RELATED"/>
    <property type="match status" value="1"/>
</dbReference>
<dbReference type="RefSeq" id="WP_074640014.1">
    <property type="nucleotide sequence ID" value="NZ_FOFU01000001.1"/>
</dbReference>
<evidence type="ECO:0000256" key="11">
    <source>
        <dbReference type="ARBA" id="ARBA00038053"/>
    </source>
</evidence>
<evidence type="ECO:0000256" key="16">
    <source>
        <dbReference type="SAM" id="Phobius"/>
    </source>
</evidence>
<dbReference type="GO" id="GO:0032153">
    <property type="term" value="C:cell division site"/>
    <property type="evidence" value="ECO:0007669"/>
    <property type="project" value="TreeGrafter"/>
</dbReference>
<evidence type="ECO:0000256" key="3">
    <source>
        <dbReference type="ARBA" id="ARBA00022679"/>
    </source>
</evidence>
<evidence type="ECO:0000256" key="12">
    <source>
        <dbReference type="ARBA" id="ARBA00041185"/>
    </source>
</evidence>
<dbReference type="EC" id="2.4.99.28" evidence="14"/>